<organism evidence="3">
    <name type="scientific">Candidatus Methanogaster sp. ANME-2c ERB4</name>
    <dbReference type="NCBI Taxonomy" id="2759911"/>
    <lineage>
        <taxon>Archaea</taxon>
        <taxon>Methanobacteriati</taxon>
        <taxon>Methanobacteriota</taxon>
        <taxon>Stenosarchaea group</taxon>
        <taxon>Methanomicrobia</taxon>
        <taxon>Methanosarcinales</taxon>
        <taxon>ANME-2 cluster</taxon>
        <taxon>Candidatus Methanogasteraceae</taxon>
        <taxon>Candidatus Methanogaster</taxon>
    </lineage>
</organism>
<dbReference type="EMBL" id="MT630671">
    <property type="protein sequence ID" value="QNO41802.1"/>
    <property type="molecule type" value="Genomic_DNA"/>
</dbReference>
<dbReference type="PANTHER" id="PTHR43852">
    <property type="entry name" value="NUCLEOTIDYLTRANSFERASE"/>
    <property type="match status" value="1"/>
</dbReference>
<dbReference type="InterPro" id="IPR041633">
    <property type="entry name" value="Polbeta"/>
</dbReference>
<sequence length="132" mass="15550">MNSLDSKLSKAIKKITSLDDFEKVKFIIQYGSSVEGMMTEDSDIDLAIYYDTNDDSCASRYRFKVISSLFDDIYDIQIFQQLPLYVRTDALKGKVIYCKDRNFLYEIARQTMKDFNSFKHRYYDYIGEKCIA</sequence>
<protein>
    <recommendedName>
        <fullName evidence="1">Polymerase beta nucleotidyltransferase domain-containing protein</fullName>
    </recommendedName>
</protein>
<evidence type="ECO:0000313" key="3">
    <source>
        <dbReference type="EMBL" id="QNO42726.1"/>
    </source>
</evidence>
<feature type="domain" description="Polymerase beta nucleotidyltransferase" evidence="1">
    <location>
        <begin position="17"/>
        <end position="101"/>
    </location>
</feature>
<evidence type="ECO:0000259" key="1">
    <source>
        <dbReference type="Pfam" id="PF18765"/>
    </source>
</evidence>
<dbReference type="InterPro" id="IPR043519">
    <property type="entry name" value="NT_sf"/>
</dbReference>
<dbReference type="InterPro" id="IPR052930">
    <property type="entry name" value="TA_antitoxin_MntA"/>
</dbReference>
<dbReference type="AlphaFoldDB" id="A0A7G9Y3Z2"/>
<proteinExistence type="predicted"/>
<evidence type="ECO:0000313" key="2">
    <source>
        <dbReference type="EMBL" id="QNO41802.1"/>
    </source>
</evidence>
<accession>A0A7G9Y3Z2</accession>
<dbReference type="PANTHER" id="PTHR43852:SF4">
    <property type="entry name" value="NUCLEOTIDYLTRANSFERASE"/>
    <property type="match status" value="1"/>
</dbReference>
<gene>
    <name evidence="3" type="ORF">APGODIHH_00015</name>
    <name evidence="2" type="ORF">EABBNKNM_00017</name>
</gene>
<name>A0A7G9Y3Z2_9EURY</name>
<dbReference type="SUPFAM" id="SSF81301">
    <property type="entry name" value="Nucleotidyltransferase"/>
    <property type="match status" value="1"/>
</dbReference>
<dbReference type="Pfam" id="PF18765">
    <property type="entry name" value="Polbeta"/>
    <property type="match status" value="1"/>
</dbReference>
<dbReference type="Gene3D" id="3.30.460.10">
    <property type="entry name" value="Beta Polymerase, domain 2"/>
    <property type="match status" value="1"/>
</dbReference>
<dbReference type="EMBL" id="MT630759">
    <property type="protein sequence ID" value="QNO42726.1"/>
    <property type="molecule type" value="Genomic_DNA"/>
</dbReference>
<dbReference type="CDD" id="cd05403">
    <property type="entry name" value="NT_KNTase_like"/>
    <property type="match status" value="1"/>
</dbReference>
<reference evidence="3" key="1">
    <citation type="submission" date="2020-06" db="EMBL/GenBank/DDBJ databases">
        <title>Unique genomic features of the anaerobic methanotrophic archaea.</title>
        <authorList>
            <person name="Chadwick G.L."/>
            <person name="Skennerton C.T."/>
            <person name="Laso-Perez R."/>
            <person name="Leu A.O."/>
            <person name="Speth D.R."/>
            <person name="Yu H."/>
            <person name="Morgan-Lang C."/>
            <person name="Hatzenpichler R."/>
            <person name="Goudeau D."/>
            <person name="Malmstrom R."/>
            <person name="Brazelton W.J."/>
            <person name="Woyke T."/>
            <person name="Hallam S.J."/>
            <person name="Tyson G.W."/>
            <person name="Wegener G."/>
            <person name="Boetius A."/>
            <person name="Orphan V."/>
        </authorList>
    </citation>
    <scope>NUCLEOTIDE SEQUENCE</scope>
</reference>